<dbReference type="EMBL" id="BMVB01000005">
    <property type="protein sequence ID" value="GHC45047.1"/>
    <property type="molecule type" value="Genomic_DNA"/>
</dbReference>
<dbReference type="AlphaFoldDB" id="A0A918TH57"/>
<evidence type="ECO:0000313" key="2">
    <source>
        <dbReference type="Proteomes" id="UP000646244"/>
    </source>
</evidence>
<evidence type="ECO:0000313" key="1">
    <source>
        <dbReference type="EMBL" id="GHC45047.1"/>
    </source>
</evidence>
<reference evidence="1" key="2">
    <citation type="submission" date="2020-09" db="EMBL/GenBank/DDBJ databases">
        <authorList>
            <person name="Sun Q."/>
            <person name="Ohkuma M."/>
        </authorList>
    </citation>
    <scope>NUCLEOTIDE SEQUENCE</scope>
    <source>
        <strain evidence="1">JCM 4633</strain>
    </source>
</reference>
<sequence>MSEEAIERRSADQSAEDPSAEAQALIAFLERIEDLAVSTGNGTQQMNIEALQELVASKPEQAASACRHLVGRARARTGTWHAFAQLAVVIAALYDLVFDDDTLTEWVETDLDTAGITVRQPEVIPPERESEPQDKEPIPFSVPFDRVEAGDVYPFLVAFSHRAQGMGPERLAELKELRGRFAVTFEVSDSDAREVWEVPEIRSYAEQLCDQMPYLPYYFKPQDSGSLFMWLACLAPISACSEGWLDLDDDDVVTVAVWSMYATRMLAEALGDDPDEVCVAVFAPLPSPFTARITSLVEELPEDFGHGR</sequence>
<reference evidence="1" key="1">
    <citation type="journal article" date="2014" name="Int. J. Syst. Evol. Microbiol.">
        <title>Complete genome sequence of Corynebacterium casei LMG S-19264T (=DSM 44701T), isolated from a smear-ripened cheese.</title>
        <authorList>
            <consortium name="US DOE Joint Genome Institute (JGI-PGF)"/>
            <person name="Walter F."/>
            <person name="Albersmeier A."/>
            <person name="Kalinowski J."/>
            <person name="Ruckert C."/>
        </authorList>
    </citation>
    <scope>NUCLEOTIDE SEQUENCE</scope>
    <source>
        <strain evidence="1">JCM 4633</strain>
    </source>
</reference>
<comment type="caution">
    <text evidence="1">The sequence shown here is derived from an EMBL/GenBank/DDBJ whole genome shotgun (WGS) entry which is preliminary data.</text>
</comment>
<name>A0A918TH57_STRCJ</name>
<accession>A0A918TH57</accession>
<proteinExistence type="predicted"/>
<dbReference type="Proteomes" id="UP000646244">
    <property type="component" value="Unassembled WGS sequence"/>
</dbReference>
<dbReference type="RefSeq" id="WP_229844699.1">
    <property type="nucleotide sequence ID" value="NZ_BMVB01000005.1"/>
</dbReference>
<organism evidence="1 2">
    <name type="scientific">Streptomyces cinnamoneus</name>
    <name type="common">Streptoverticillium cinnamoneum</name>
    <dbReference type="NCBI Taxonomy" id="53446"/>
    <lineage>
        <taxon>Bacteria</taxon>
        <taxon>Bacillati</taxon>
        <taxon>Actinomycetota</taxon>
        <taxon>Actinomycetes</taxon>
        <taxon>Kitasatosporales</taxon>
        <taxon>Streptomycetaceae</taxon>
        <taxon>Streptomyces</taxon>
        <taxon>Streptomyces cinnamoneus group</taxon>
    </lineage>
</organism>
<gene>
    <name evidence="1" type="ORF">GCM10010507_20240</name>
</gene>
<protein>
    <submittedName>
        <fullName evidence="1">Uncharacterized protein</fullName>
    </submittedName>
</protein>